<protein>
    <submittedName>
        <fullName evidence="1">Uncharacterized protein</fullName>
    </submittedName>
</protein>
<keyword evidence="2" id="KW-1185">Reference proteome</keyword>
<sequence>MTLFWLLQEPLIHGGRLGAPCWARAAVTEAFSRAGILTLGDVITFTGPDLQDTAGLGGWSERIVGRLLDHWRSCLTGHERLLLTDYSSGVTVPCPDDPSPTLSVRPCWTDCQSSVRQCEVNLQEATGKVLSALMVECLNRQKMQRRADSP</sequence>
<evidence type="ECO:0000313" key="1">
    <source>
        <dbReference type="EMBL" id="KAK0144039.1"/>
    </source>
</evidence>
<organism evidence="1 2">
    <name type="scientific">Merluccius polli</name>
    <name type="common">Benguela hake</name>
    <name type="synonym">Merluccius cadenati</name>
    <dbReference type="NCBI Taxonomy" id="89951"/>
    <lineage>
        <taxon>Eukaryota</taxon>
        <taxon>Metazoa</taxon>
        <taxon>Chordata</taxon>
        <taxon>Craniata</taxon>
        <taxon>Vertebrata</taxon>
        <taxon>Euteleostomi</taxon>
        <taxon>Actinopterygii</taxon>
        <taxon>Neopterygii</taxon>
        <taxon>Teleostei</taxon>
        <taxon>Neoteleostei</taxon>
        <taxon>Acanthomorphata</taxon>
        <taxon>Zeiogadaria</taxon>
        <taxon>Gadariae</taxon>
        <taxon>Gadiformes</taxon>
        <taxon>Gadoidei</taxon>
        <taxon>Merlucciidae</taxon>
        <taxon>Merluccius</taxon>
    </lineage>
</organism>
<dbReference type="EMBL" id="JAOPHQ010003170">
    <property type="protein sequence ID" value="KAK0144039.1"/>
    <property type="molecule type" value="Genomic_DNA"/>
</dbReference>
<gene>
    <name evidence="1" type="ORF">N1851_017629</name>
</gene>
<name>A0AA47MQ00_MERPO</name>
<dbReference type="AlphaFoldDB" id="A0AA47MQ00"/>
<comment type="caution">
    <text evidence="1">The sequence shown here is derived from an EMBL/GenBank/DDBJ whole genome shotgun (WGS) entry which is preliminary data.</text>
</comment>
<reference evidence="1" key="1">
    <citation type="journal article" date="2023" name="Front. Mar. Sci.">
        <title>A new Merluccius polli reference genome to investigate the effects of global change in West African waters.</title>
        <authorList>
            <person name="Mateo J.L."/>
            <person name="Blanco-Fernandez C."/>
            <person name="Garcia-Vazquez E."/>
            <person name="Machado-Schiaffino G."/>
        </authorList>
    </citation>
    <scope>NUCLEOTIDE SEQUENCE</scope>
    <source>
        <strain evidence="1">C29</strain>
        <tissue evidence="1">Fin</tissue>
    </source>
</reference>
<proteinExistence type="predicted"/>
<accession>A0AA47MQ00</accession>
<evidence type="ECO:0000313" key="2">
    <source>
        <dbReference type="Proteomes" id="UP001174136"/>
    </source>
</evidence>
<dbReference type="Proteomes" id="UP001174136">
    <property type="component" value="Unassembled WGS sequence"/>
</dbReference>